<dbReference type="PROSITE" id="PS51354">
    <property type="entry name" value="GLUTAREDOXIN_2"/>
    <property type="match status" value="1"/>
</dbReference>
<dbReference type="AlphaFoldDB" id="A0A1I6AVP9"/>
<dbReference type="InterPro" id="IPR002109">
    <property type="entry name" value="Glutaredoxin"/>
</dbReference>
<dbReference type="STRING" id="587909.SAMN05421810_11512"/>
<feature type="domain" description="Glutaredoxin" evidence="1">
    <location>
        <begin position="14"/>
        <end position="71"/>
    </location>
</feature>
<gene>
    <name evidence="2" type="ORF">SAMN05421810_11512</name>
</gene>
<dbReference type="GO" id="GO:0045454">
    <property type="term" value="P:cell redox homeostasis"/>
    <property type="evidence" value="ECO:0007669"/>
    <property type="project" value="TreeGrafter"/>
</dbReference>
<dbReference type="Gene3D" id="3.40.30.10">
    <property type="entry name" value="Glutaredoxin"/>
    <property type="match status" value="1"/>
</dbReference>
<organism evidence="2 3">
    <name type="scientific">Amycolatopsis arida</name>
    <dbReference type="NCBI Taxonomy" id="587909"/>
    <lineage>
        <taxon>Bacteria</taxon>
        <taxon>Bacillati</taxon>
        <taxon>Actinomycetota</taxon>
        <taxon>Actinomycetes</taxon>
        <taxon>Pseudonocardiales</taxon>
        <taxon>Pseudonocardiaceae</taxon>
        <taxon>Amycolatopsis</taxon>
    </lineage>
</organism>
<dbReference type="SUPFAM" id="SSF52833">
    <property type="entry name" value="Thioredoxin-like"/>
    <property type="match status" value="1"/>
</dbReference>
<evidence type="ECO:0000313" key="3">
    <source>
        <dbReference type="Proteomes" id="UP000198727"/>
    </source>
</evidence>
<protein>
    <submittedName>
        <fullName evidence="2">Glutaredoxin</fullName>
    </submittedName>
</protein>
<keyword evidence="3" id="KW-1185">Reference proteome</keyword>
<evidence type="ECO:0000313" key="2">
    <source>
        <dbReference type="EMBL" id="SFQ72785.1"/>
    </source>
</evidence>
<dbReference type="EMBL" id="FOWW01000015">
    <property type="protein sequence ID" value="SFQ72785.1"/>
    <property type="molecule type" value="Genomic_DNA"/>
</dbReference>
<dbReference type="OrthoDB" id="8991911at2"/>
<accession>A0A1I6AVP9</accession>
<dbReference type="Proteomes" id="UP000198727">
    <property type="component" value="Unassembled WGS sequence"/>
</dbReference>
<proteinExistence type="predicted"/>
<dbReference type="PANTHER" id="PTHR34386">
    <property type="entry name" value="GLUTAREDOXIN"/>
    <property type="match status" value="1"/>
</dbReference>
<dbReference type="Pfam" id="PF00462">
    <property type="entry name" value="Glutaredoxin"/>
    <property type="match status" value="1"/>
</dbReference>
<dbReference type="InterPro" id="IPR036249">
    <property type="entry name" value="Thioredoxin-like_sf"/>
</dbReference>
<dbReference type="RefSeq" id="WP_092536784.1">
    <property type="nucleotide sequence ID" value="NZ_FOWW01000015.1"/>
</dbReference>
<reference evidence="3" key="1">
    <citation type="submission" date="2016-10" db="EMBL/GenBank/DDBJ databases">
        <authorList>
            <person name="Varghese N."/>
            <person name="Submissions S."/>
        </authorList>
    </citation>
    <scope>NUCLEOTIDE SEQUENCE [LARGE SCALE GENOMIC DNA]</scope>
    <source>
        <strain evidence="3">CGMCC 4.5579</strain>
    </source>
</reference>
<dbReference type="GO" id="GO:0009055">
    <property type="term" value="F:electron transfer activity"/>
    <property type="evidence" value="ECO:0007669"/>
    <property type="project" value="TreeGrafter"/>
</dbReference>
<dbReference type="InterPro" id="IPR051548">
    <property type="entry name" value="Grx-like_ET"/>
</dbReference>
<evidence type="ECO:0000259" key="1">
    <source>
        <dbReference type="Pfam" id="PF00462"/>
    </source>
</evidence>
<sequence length="111" mass="12517">MSNRRASAEQPTVIEFYWRPGCPFCAALRRPLRRSGLPVREINIWTSPSAAAGVRAAAGGNETVPTVFVGEHAMVNPRSRELEAAVREFAPALLDHVRPTEPRRRLWPFRR</sequence>
<name>A0A1I6AVP9_9PSEU</name>
<dbReference type="PANTHER" id="PTHR34386:SF1">
    <property type="entry name" value="GLUTAREDOXIN-LIKE PROTEIN NRDH"/>
    <property type="match status" value="1"/>
</dbReference>